<feature type="region of interest" description="Disordered" evidence="6">
    <location>
        <begin position="333"/>
        <end position="362"/>
    </location>
</feature>
<organism evidence="9 10">
    <name type="scientific">Rhodotorula mucilaginosa</name>
    <name type="common">Yeast</name>
    <name type="synonym">Rhodotorula rubra</name>
    <dbReference type="NCBI Taxonomy" id="5537"/>
    <lineage>
        <taxon>Eukaryota</taxon>
        <taxon>Fungi</taxon>
        <taxon>Dikarya</taxon>
        <taxon>Basidiomycota</taxon>
        <taxon>Pucciniomycotina</taxon>
        <taxon>Microbotryomycetes</taxon>
        <taxon>Sporidiobolales</taxon>
        <taxon>Sporidiobolaceae</taxon>
        <taxon>Rhodotorula</taxon>
    </lineage>
</organism>
<keyword evidence="3" id="KW-0547">Nucleotide-binding</keyword>
<feature type="compositionally biased region" description="Basic residues" evidence="6">
    <location>
        <begin position="659"/>
        <end position="670"/>
    </location>
</feature>
<keyword evidence="10" id="KW-1185">Reference proteome</keyword>
<feature type="domain" description="tRNA nucleotidyltransferase/poly(A) polymerase RNA and SrmB- binding" evidence="8">
    <location>
        <begin position="275"/>
        <end position="322"/>
    </location>
</feature>
<gene>
    <name evidence="9" type="primary">CCA1</name>
    <name evidence="9" type="ORF">C6P46_006859</name>
</gene>
<evidence type="ECO:0000256" key="2">
    <source>
        <dbReference type="ARBA" id="ARBA00022679"/>
    </source>
</evidence>
<dbReference type="InterPro" id="IPR043519">
    <property type="entry name" value="NT_sf"/>
</dbReference>
<keyword evidence="4 5" id="KW-0694">RNA-binding</keyword>
<dbReference type="CDD" id="cd05398">
    <property type="entry name" value="NT_ClassII-CCAase"/>
    <property type="match status" value="1"/>
</dbReference>
<feature type="region of interest" description="Disordered" evidence="6">
    <location>
        <begin position="495"/>
        <end position="515"/>
    </location>
</feature>
<reference evidence="9 10" key="1">
    <citation type="submission" date="2020-11" db="EMBL/GenBank/DDBJ databases">
        <title>Kefir isolates.</title>
        <authorList>
            <person name="Marcisauskas S."/>
            <person name="Kim Y."/>
            <person name="Blasche S."/>
        </authorList>
    </citation>
    <scope>NUCLEOTIDE SEQUENCE [LARGE SCALE GENOMIC DNA]</scope>
    <source>
        <strain evidence="9 10">KR</strain>
    </source>
</reference>
<proteinExistence type="inferred from homology"/>
<feature type="region of interest" description="Disordered" evidence="6">
    <location>
        <begin position="651"/>
        <end position="670"/>
    </location>
</feature>
<evidence type="ECO:0000259" key="8">
    <source>
        <dbReference type="Pfam" id="PF12627"/>
    </source>
</evidence>
<sequence length="670" mass="75081">MQRSLRPFSSLFVRHRLASSTLAARYASTSSMTTTSVQQQVPSIELTPDESRLVHLLTDCADWVDQHPEQVDALRLADDEGAWIGKKRGDEAVELRIAGGWVRDKLLGRQSDDIDVSTSPDPITGLKFATLFERYLESIGQRDLMGRLTKIEAKPEQSKHLETATARVCNLSVDWVQQRGQESFGTPVEDAERRDLTINALFYNLRTRSIEDQTGKGLADLGFVPGEPKRIRTPLEPVKTFHDDPLRVVRAVRFAARFGREYELDGEMETAIKREEIKEALQNPHKISRERVGAELDKMLLGHDPQYAYELIERLELHPLIFLYDHDKSFLGPPAPTSSSSTTVSPLPAQREASPPPRPETSKAVVAATILARLLRPSSSSSDPEHLPTLHPLLQLSPVPFPDSNDAHSAPPTYPPSAPPTSVLPYLSHVYPSTIKRLFLSCGLLPLYDLVTIEKNKVIWVGEKVVRDGIKGPTVDIGFTKRAREAQESLRRLVKSTEAEGEGPEANGHANGGDAHMRDAALERAEIGMRLRNPAVHDGMHQRWNVSLLWSLVLDLADAHADPARQREIVEAYNRFVEKVMSYELDKRAFEPTLLDGKAINALLPFTKSSPAMPRVLDLVMRLQLSHPRTTREDVERYLLDEARQEEIRRMVEEAKPVPKGKKRKDPAAA</sequence>
<evidence type="ECO:0000256" key="5">
    <source>
        <dbReference type="RuleBase" id="RU003953"/>
    </source>
</evidence>
<evidence type="ECO:0000259" key="7">
    <source>
        <dbReference type="Pfam" id="PF01743"/>
    </source>
</evidence>
<dbReference type="Proteomes" id="UP000777482">
    <property type="component" value="Unassembled WGS sequence"/>
</dbReference>
<comment type="similarity">
    <text evidence="1 5">Belongs to the tRNA nucleotidyltransferase/poly(A) polymerase family.</text>
</comment>
<dbReference type="PANTHER" id="PTHR13734:SF5">
    <property type="entry name" value="CCA TRNA NUCLEOTIDYLTRANSFERASE, MITOCHONDRIAL"/>
    <property type="match status" value="1"/>
</dbReference>
<dbReference type="Gene3D" id="3.30.460.10">
    <property type="entry name" value="Beta Polymerase, domain 2"/>
    <property type="match status" value="1"/>
</dbReference>
<dbReference type="SUPFAM" id="SSF81301">
    <property type="entry name" value="Nucleotidyltransferase"/>
    <property type="match status" value="1"/>
</dbReference>
<protein>
    <submittedName>
        <fullName evidence="9">CCA tRNA nucleotidyltransferase, mitochondrial</fullName>
    </submittedName>
</protein>
<dbReference type="GO" id="GO:0052929">
    <property type="term" value="F:ATP:3'-cytidine-cytidine-tRNA adenylyltransferase activity"/>
    <property type="evidence" value="ECO:0007669"/>
    <property type="project" value="TreeGrafter"/>
</dbReference>
<evidence type="ECO:0000256" key="4">
    <source>
        <dbReference type="ARBA" id="ARBA00022884"/>
    </source>
</evidence>
<dbReference type="InterPro" id="IPR032828">
    <property type="entry name" value="PolyA_RNA-bd"/>
</dbReference>
<dbReference type="EMBL" id="PUHQ01000009">
    <property type="protein sequence ID" value="KAG0665412.1"/>
    <property type="molecule type" value="Genomic_DNA"/>
</dbReference>
<evidence type="ECO:0000313" key="9">
    <source>
        <dbReference type="EMBL" id="KAG0665412.1"/>
    </source>
</evidence>
<feature type="compositionally biased region" description="Low complexity" evidence="6">
    <location>
        <begin position="337"/>
        <end position="348"/>
    </location>
</feature>
<comment type="caution">
    <text evidence="9">The sequence shown here is derived from an EMBL/GenBank/DDBJ whole genome shotgun (WGS) entry which is preliminary data.</text>
</comment>
<name>A0A9P6W6S1_RHOMI</name>
<dbReference type="OrthoDB" id="445712at2759"/>
<dbReference type="Pfam" id="PF12627">
    <property type="entry name" value="PolyA_pol_RNAbd"/>
    <property type="match status" value="1"/>
</dbReference>
<evidence type="ECO:0000256" key="1">
    <source>
        <dbReference type="ARBA" id="ARBA00007265"/>
    </source>
</evidence>
<dbReference type="GO" id="GO:0001680">
    <property type="term" value="P:tRNA 3'-terminal CCA addition"/>
    <property type="evidence" value="ECO:0007669"/>
    <property type="project" value="UniProtKB-ARBA"/>
</dbReference>
<dbReference type="SUPFAM" id="SSF81891">
    <property type="entry name" value="Poly A polymerase C-terminal region-like"/>
    <property type="match status" value="1"/>
</dbReference>
<dbReference type="GO" id="GO:0052927">
    <property type="term" value="F:CC tRNA cytidylyltransferase activity"/>
    <property type="evidence" value="ECO:0007669"/>
    <property type="project" value="TreeGrafter"/>
</dbReference>
<dbReference type="PANTHER" id="PTHR13734">
    <property type="entry name" value="TRNA-NUCLEOTIDYLTRANSFERASE"/>
    <property type="match status" value="1"/>
</dbReference>
<keyword evidence="2 5" id="KW-0808">Transferase</keyword>
<feature type="domain" description="Poly A polymerase head" evidence="7">
    <location>
        <begin position="95"/>
        <end position="221"/>
    </location>
</feature>
<dbReference type="InterPro" id="IPR002646">
    <property type="entry name" value="PolA_pol_head_dom"/>
</dbReference>
<dbReference type="GO" id="GO:0003723">
    <property type="term" value="F:RNA binding"/>
    <property type="evidence" value="ECO:0007669"/>
    <property type="project" value="UniProtKB-KW"/>
</dbReference>
<dbReference type="Pfam" id="PF01743">
    <property type="entry name" value="PolyA_pol"/>
    <property type="match status" value="1"/>
</dbReference>
<evidence type="ECO:0000313" key="10">
    <source>
        <dbReference type="Proteomes" id="UP000777482"/>
    </source>
</evidence>
<dbReference type="Gene3D" id="1.10.3090.10">
    <property type="entry name" value="cca-adding enzyme, domain 2"/>
    <property type="match status" value="1"/>
</dbReference>
<accession>A0A9P6W6S1</accession>
<evidence type="ECO:0000256" key="6">
    <source>
        <dbReference type="SAM" id="MobiDB-lite"/>
    </source>
</evidence>
<evidence type="ECO:0000256" key="3">
    <source>
        <dbReference type="ARBA" id="ARBA00022741"/>
    </source>
</evidence>
<dbReference type="AlphaFoldDB" id="A0A9P6W6S1"/>
<dbReference type="GO" id="GO:0000166">
    <property type="term" value="F:nucleotide binding"/>
    <property type="evidence" value="ECO:0007669"/>
    <property type="project" value="UniProtKB-KW"/>
</dbReference>